<dbReference type="GeneID" id="95587903"/>
<dbReference type="PROSITE" id="PS51257">
    <property type="entry name" value="PROKAR_LIPOPROTEIN"/>
    <property type="match status" value="1"/>
</dbReference>
<keyword evidence="1" id="KW-1133">Transmembrane helix</keyword>
<dbReference type="Proteomes" id="UP000613974">
    <property type="component" value="Unassembled WGS sequence"/>
</dbReference>
<name>A0ABQ3SNC7_9ACTN</name>
<evidence type="ECO:0000313" key="3">
    <source>
        <dbReference type="Proteomes" id="UP000613974"/>
    </source>
</evidence>
<evidence type="ECO:0000313" key="2">
    <source>
        <dbReference type="EMBL" id="GHI69638.1"/>
    </source>
</evidence>
<feature type="transmembrane region" description="Helical" evidence="1">
    <location>
        <begin position="14"/>
        <end position="39"/>
    </location>
</feature>
<keyword evidence="1" id="KW-0472">Membrane</keyword>
<evidence type="ECO:0008006" key="4">
    <source>
        <dbReference type="Google" id="ProtNLM"/>
    </source>
</evidence>
<keyword evidence="1" id="KW-0812">Transmembrane</keyword>
<accession>A0ABQ3SNC7</accession>
<gene>
    <name evidence="2" type="ORF">Snoj_35560</name>
</gene>
<organism evidence="2 3">
    <name type="scientific">Streptomyces nojiriensis</name>
    <dbReference type="NCBI Taxonomy" id="66374"/>
    <lineage>
        <taxon>Bacteria</taxon>
        <taxon>Bacillati</taxon>
        <taxon>Actinomycetota</taxon>
        <taxon>Actinomycetes</taxon>
        <taxon>Kitasatosporales</taxon>
        <taxon>Streptomycetaceae</taxon>
        <taxon>Streptomyces</taxon>
    </lineage>
</organism>
<keyword evidence="3" id="KW-1185">Reference proteome</keyword>
<sequence>MNGTDARGRGLPKALIAAAGALVLALACGLLYGAAWLLIGADGQCDEPKGVERLARISAVAVPPAPAGANPVPGASGAECTDDSGPEVWLSAATYYTYDGGPRAVIDHYWDAAAAAGWKAAGPRPKVTPGFLLKDMCFRKEVDGKPTLLVVAYSARNEYSVSVNAVLDGSRPDC</sequence>
<dbReference type="RefSeq" id="WP_189746764.1">
    <property type="nucleotide sequence ID" value="NZ_BMRL01000023.1"/>
</dbReference>
<reference evidence="3" key="1">
    <citation type="submission" date="2023-07" db="EMBL/GenBank/DDBJ databases">
        <title>Whole genome shotgun sequence of Streptomyces nojiriensis NBRC 13794.</title>
        <authorList>
            <person name="Komaki H."/>
            <person name="Tamura T."/>
        </authorList>
    </citation>
    <scope>NUCLEOTIDE SEQUENCE [LARGE SCALE GENOMIC DNA]</scope>
    <source>
        <strain evidence="3">NBRC 13794</strain>
    </source>
</reference>
<comment type="caution">
    <text evidence="2">The sequence shown here is derived from an EMBL/GenBank/DDBJ whole genome shotgun (WGS) entry which is preliminary data.</text>
</comment>
<dbReference type="EMBL" id="BNEC01000005">
    <property type="protein sequence ID" value="GHI69638.1"/>
    <property type="molecule type" value="Genomic_DNA"/>
</dbReference>
<protein>
    <recommendedName>
        <fullName evidence="4">DUF3558 domain-containing protein</fullName>
    </recommendedName>
</protein>
<proteinExistence type="predicted"/>
<evidence type="ECO:0000256" key="1">
    <source>
        <dbReference type="SAM" id="Phobius"/>
    </source>
</evidence>